<reference evidence="2" key="1">
    <citation type="submission" date="2023-07" db="EMBL/GenBank/DDBJ databases">
        <title>30 novel species of actinomycetes from the DSMZ collection.</title>
        <authorList>
            <person name="Nouioui I."/>
        </authorList>
    </citation>
    <scope>NUCLEOTIDE SEQUENCE [LARGE SCALE GENOMIC DNA]</scope>
    <source>
        <strain evidence="2">DSM 41635</strain>
    </source>
</reference>
<evidence type="ECO:0000313" key="1">
    <source>
        <dbReference type="EMBL" id="MDT0407021.1"/>
    </source>
</evidence>
<comment type="caution">
    <text evidence="1">The sequence shown here is derived from an EMBL/GenBank/DDBJ whole genome shotgun (WGS) entry which is preliminary data.</text>
</comment>
<name>A0ABU2QRD6_9ACTN</name>
<dbReference type="EMBL" id="JAVRFB010000267">
    <property type="protein sequence ID" value="MDT0407021.1"/>
    <property type="molecule type" value="Genomic_DNA"/>
</dbReference>
<dbReference type="Proteomes" id="UP001180503">
    <property type="component" value="Unassembled WGS sequence"/>
</dbReference>
<dbReference type="Gene3D" id="3.40.50.880">
    <property type="match status" value="1"/>
</dbReference>
<proteinExistence type="predicted"/>
<organism evidence="1 2">
    <name type="scientific">Streptomyces edwardsiae</name>
    <dbReference type="NCBI Taxonomy" id="3075527"/>
    <lineage>
        <taxon>Bacteria</taxon>
        <taxon>Bacillati</taxon>
        <taxon>Actinomycetota</taxon>
        <taxon>Actinomycetes</taxon>
        <taxon>Kitasatosporales</taxon>
        <taxon>Streptomycetaceae</taxon>
        <taxon>Streptomyces</taxon>
    </lineage>
</organism>
<gene>
    <name evidence="1" type="ORF">RM528_34855</name>
</gene>
<dbReference type="InterPro" id="IPR029062">
    <property type="entry name" value="Class_I_gatase-like"/>
</dbReference>
<protein>
    <submittedName>
        <fullName evidence="1">Imidazole glycerol phosphate synthase subunit HisH</fullName>
    </submittedName>
</protein>
<evidence type="ECO:0000313" key="2">
    <source>
        <dbReference type="Proteomes" id="UP001180503"/>
    </source>
</evidence>
<feature type="non-terminal residue" evidence="1">
    <location>
        <position position="32"/>
    </location>
</feature>
<accession>A0ABU2QRD6</accession>
<sequence length="32" mass="3483">MTDTKKVVVFDYGFGNVRSAERALAHVGADVE</sequence>